<dbReference type="PANTHER" id="PTHR34187">
    <property type="entry name" value="FGR18P"/>
    <property type="match status" value="1"/>
</dbReference>
<evidence type="ECO:0000256" key="2">
    <source>
        <dbReference type="ARBA" id="ARBA00022475"/>
    </source>
</evidence>
<dbReference type="GO" id="GO:0005886">
    <property type="term" value="C:plasma membrane"/>
    <property type="evidence" value="ECO:0007669"/>
    <property type="project" value="UniProtKB-SubCell"/>
</dbReference>
<dbReference type="OrthoDB" id="199599at2759"/>
<name>A0A0N7LAZ9_9BASI</name>
<dbReference type="Pfam" id="PF02656">
    <property type="entry name" value="DUF202"/>
    <property type="match status" value="1"/>
</dbReference>
<evidence type="ECO:0000259" key="7">
    <source>
        <dbReference type="Pfam" id="PF02656"/>
    </source>
</evidence>
<keyword evidence="5 6" id="KW-0472">Membrane</keyword>
<comment type="subcellular location">
    <subcellularLocation>
        <location evidence="1">Cell membrane</location>
        <topology evidence="1">Multi-pass membrane protein</topology>
    </subcellularLocation>
</comment>
<feature type="transmembrane region" description="Helical" evidence="6">
    <location>
        <begin position="178"/>
        <end position="197"/>
    </location>
</feature>
<dbReference type="InterPro" id="IPR003807">
    <property type="entry name" value="DUF202"/>
</dbReference>
<dbReference type="InterPro" id="IPR052053">
    <property type="entry name" value="IM_YidH-like"/>
</dbReference>
<evidence type="ECO:0000256" key="3">
    <source>
        <dbReference type="ARBA" id="ARBA00022692"/>
    </source>
</evidence>
<proteinExistence type="predicted"/>
<evidence type="ECO:0000256" key="6">
    <source>
        <dbReference type="SAM" id="Phobius"/>
    </source>
</evidence>
<evidence type="ECO:0000313" key="8">
    <source>
        <dbReference type="EMBL" id="CEH17994.1"/>
    </source>
</evidence>
<organism evidence="8 9">
    <name type="scientific">Ceraceosorus bombacis</name>
    <dbReference type="NCBI Taxonomy" id="401625"/>
    <lineage>
        <taxon>Eukaryota</taxon>
        <taxon>Fungi</taxon>
        <taxon>Dikarya</taxon>
        <taxon>Basidiomycota</taxon>
        <taxon>Ustilaginomycotina</taxon>
        <taxon>Exobasidiomycetes</taxon>
        <taxon>Ceraceosorales</taxon>
        <taxon>Ceraceosoraceae</taxon>
        <taxon>Ceraceosorus</taxon>
    </lineage>
</organism>
<keyword evidence="2" id="KW-1003">Cell membrane</keyword>
<dbReference type="Proteomes" id="UP000054845">
    <property type="component" value="Unassembled WGS sequence"/>
</dbReference>
<feature type="transmembrane region" description="Helical" evidence="6">
    <location>
        <begin position="138"/>
        <end position="158"/>
    </location>
</feature>
<feature type="transmembrane region" description="Helical" evidence="6">
    <location>
        <begin position="44"/>
        <end position="65"/>
    </location>
</feature>
<evidence type="ECO:0000256" key="5">
    <source>
        <dbReference type="ARBA" id="ARBA00023136"/>
    </source>
</evidence>
<keyword evidence="3 6" id="KW-0812">Transmembrane</keyword>
<sequence length="214" mass="23614">MSRGADQVANDGQIWPHLPRIALSLELENKGSVARDHLALERTFLAWLRTSLGLVSIGIAVAQLLRIPSLASSPKAFCFSDNNIYQIQQSHQQILEALRSRDASAPQDTFTREEVMRMLQFASTQDASIAPEKLGKPIGCVCIALGALSLLFGTYRFFKAQRSLIQGNFPPSRASVSIMAFLTAALIVSCFIVIVYTRSAYTGSRSLSWLLYPY</sequence>
<evidence type="ECO:0000313" key="9">
    <source>
        <dbReference type="Proteomes" id="UP000054845"/>
    </source>
</evidence>
<dbReference type="EMBL" id="CCYA01000269">
    <property type="protein sequence ID" value="CEH17994.1"/>
    <property type="molecule type" value="Genomic_DNA"/>
</dbReference>
<dbReference type="AlphaFoldDB" id="A0A0N7LAZ9"/>
<dbReference type="PANTHER" id="PTHR34187:SF2">
    <property type="entry name" value="DUF202 DOMAIN-CONTAINING PROTEIN"/>
    <property type="match status" value="1"/>
</dbReference>
<feature type="domain" description="DUF202" evidence="7">
    <location>
        <begin position="35"/>
        <end position="162"/>
    </location>
</feature>
<keyword evidence="9" id="KW-1185">Reference proteome</keyword>
<reference evidence="8 9" key="1">
    <citation type="submission" date="2014-09" db="EMBL/GenBank/DDBJ databases">
        <authorList>
            <person name="Magalhaes I.L.F."/>
            <person name="Oliveira U."/>
            <person name="Santos F.R."/>
            <person name="Vidigal T.H.D.A."/>
            <person name="Brescovit A.D."/>
            <person name="Santos A.J."/>
        </authorList>
    </citation>
    <scope>NUCLEOTIDE SEQUENCE [LARGE SCALE GENOMIC DNA]</scope>
</reference>
<keyword evidence="4 6" id="KW-1133">Transmembrane helix</keyword>
<evidence type="ECO:0000256" key="4">
    <source>
        <dbReference type="ARBA" id="ARBA00022989"/>
    </source>
</evidence>
<protein>
    <recommendedName>
        <fullName evidence="7">DUF202 domain-containing protein</fullName>
    </recommendedName>
</protein>
<accession>A0A0N7LAZ9</accession>
<evidence type="ECO:0000256" key="1">
    <source>
        <dbReference type="ARBA" id="ARBA00004651"/>
    </source>
</evidence>